<organism evidence="7 8">
    <name type="scientific">Nitrosotalea devaniterrae</name>
    <dbReference type="NCBI Taxonomy" id="1078905"/>
    <lineage>
        <taxon>Archaea</taxon>
        <taxon>Nitrososphaerota</taxon>
        <taxon>Nitrososphaeria</taxon>
        <taxon>Nitrosotaleales</taxon>
        <taxon>Nitrosotaleaceae</taxon>
        <taxon>Nitrosotalea</taxon>
    </lineage>
</organism>
<keyword evidence="4" id="KW-1133">Transmembrane helix</keyword>
<dbReference type="AlphaFoldDB" id="A0A128A1F3"/>
<accession>A0A128A1F3</accession>
<dbReference type="SUPFAM" id="SSF82861">
    <property type="entry name" value="Mechanosensitive channel protein MscS (YggB), transmembrane region"/>
    <property type="match status" value="1"/>
</dbReference>
<evidence type="ECO:0000313" key="7">
    <source>
        <dbReference type="EMBL" id="CUR51160.1"/>
    </source>
</evidence>
<proteinExistence type="inferred from homology"/>
<comment type="similarity">
    <text evidence="2">Belongs to the MscS (TC 1.A.23) family.</text>
</comment>
<feature type="domain" description="Mechanosensitive ion channel MscS C-terminal" evidence="6">
    <location>
        <begin position="433"/>
        <end position="546"/>
    </location>
</feature>
<dbReference type="Pfam" id="PF00924">
    <property type="entry name" value="MS_channel_2nd"/>
    <property type="match status" value="1"/>
</dbReference>
<dbReference type="Pfam" id="PF21082">
    <property type="entry name" value="MS_channel_3rd"/>
    <property type="match status" value="1"/>
</dbReference>
<protein>
    <submittedName>
        <fullName evidence="7">Small-conductance mechanosensitive channel</fullName>
    </submittedName>
</protein>
<dbReference type="PANTHER" id="PTHR30566">
    <property type="entry name" value="YNAI-RELATED MECHANOSENSITIVE ION CHANNEL"/>
    <property type="match status" value="1"/>
</dbReference>
<dbReference type="GO" id="GO:0055085">
    <property type="term" value="P:transmembrane transport"/>
    <property type="evidence" value="ECO:0007669"/>
    <property type="project" value="InterPro"/>
</dbReference>
<dbReference type="SUPFAM" id="SSF82689">
    <property type="entry name" value="Mechanosensitive channel protein MscS (YggB), C-terminal domain"/>
    <property type="match status" value="1"/>
</dbReference>
<evidence type="ECO:0000259" key="6">
    <source>
        <dbReference type="Pfam" id="PF21082"/>
    </source>
</evidence>
<feature type="transmembrane region" description="Helical" evidence="4">
    <location>
        <begin position="106"/>
        <end position="131"/>
    </location>
</feature>
<feature type="transmembrane region" description="Helical" evidence="4">
    <location>
        <begin position="63"/>
        <end position="86"/>
    </location>
</feature>
<dbReference type="KEGG" id="ndv:NDEV_0395"/>
<evidence type="ECO:0000256" key="2">
    <source>
        <dbReference type="ARBA" id="ARBA00008017"/>
    </source>
</evidence>
<evidence type="ECO:0000256" key="3">
    <source>
        <dbReference type="ARBA" id="ARBA00022475"/>
    </source>
</evidence>
<dbReference type="InterPro" id="IPR011066">
    <property type="entry name" value="MscS_channel_C_sf"/>
</dbReference>
<feature type="transmembrane region" description="Helical" evidence="4">
    <location>
        <begin position="335"/>
        <end position="353"/>
    </location>
</feature>
<feature type="transmembrane region" description="Helical" evidence="4">
    <location>
        <begin position="23"/>
        <end position="42"/>
    </location>
</feature>
<dbReference type="Gene3D" id="3.30.70.100">
    <property type="match status" value="1"/>
</dbReference>
<feature type="domain" description="Mechanosensitive ion channel MscS" evidence="5">
    <location>
        <begin position="357"/>
        <end position="424"/>
    </location>
</feature>
<name>A0A128A1F3_9ARCH</name>
<dbReference type="SUPFAM" id="SSF50182">
    <property type="entry name" value="Sm-like ribonucleoproteins"/>
    <property type="match status" value="1"/>
</dbReference>
<feature type="transmembrane region" description="Helical" evidence="4">
    <location>
        <begin position="311"/>
        <end position="329"/>
    </location>
</feature>
<evidence type="ECO:0000259" key="5">
    <source>
        <dbReference type="Pfam" id="PF00924"/>
    </source>
</evidence>
<dbReference type="Gene3D" id="1.10.287.1260">
    <property type="match status" value="1"/>
</dbReference>
<dbReference type="InterPro" id="IPR010920">
    <property type="entry name" value="LSM_dom_sf"/>
</dbReference>
<dbReference type="InterPro" id="IPR006685">
    <property type="entry name" value="MscS_channel_2nd"/>
</dbReference>
<evidence type="ECO:0000256" key="4">
    <source>
        <dbReference type="SAM" id="Phobius"/>
    </source>
</evidence>
<dbReference type="GO" id="GO:0005886">
    <property type="term" value="C:plasma membrane"/>
    <property type="evidence" value="ECO:0007669"/>
    <property type="project" value="UniProtKB-SubCell"/>
</dbReference>
<dbReference type="EMBL" id="LN890280">
    <property type="protein sequence ID" value="CUR51160.1"/>
    <property type="molecule type" value="Genomic_DNA"/>
</dbReference>
<keyword evidence="4" id="KW-0812">Transmembrane</keyword>
<reference evidence="8" key="1">
    <citation type="submission" date="2015-10" db="EMBL/GenBank/DDBJ databases">
        <authorList>
            <person name="Lehtovirta-Morley L.E."/>
            <person name="Vieille C."/>
        </authorList>
    </citation>
    <scope>NUCLEOTIDE SEQUENCE [LARGE SCALE GENOMIC DNA]</scope>
</reference>
<dbReference type="InterPro" id="IPR049278">
    <property type="entry name" value="MS_channel_C"/>
</dbReference>
<evidence type="ECO:0000256" key="1">
    <source>
        <dbReference type="ARBA" id="ARBA00004651"/>
    </source>
</evidence>
<dbReference type="Proteomes" id="UP000196239">
    <property type="component" value="Chromosome 1"/>
</dbReference>
<dbReference type="PANTHER" id="PTHR30566:SF5">
    <property type="entry name" value="MECHANOSENSITIVE ION CHANNEL PROTEIN 1, MITOCHONDRIAL-RELATED"/>
    <property type="match status" value="1"/>
</dbReference>
<sequence length="590" mass="67768">MVDPISSGQIQNLSSLILSNSDLQIQLFILIVGLVTIFSIYYKFANWIRRLKFSYVRPHLSRFIRKAVLPFFALALISTTNFYIQIYDLFDESEVPFTGMHDVKQTFAMILNSINILIIGYTISQLVPIILRKRDSDQKERDDFENWKIKRGFVDDPCGNCDVCSGKRYGICKNTPDLFHKFFKWMSPTEIPIEFTREEFQKYLDTEEGRRHLENYRIGGMTIGSYQAIIKDPFGKWKETEREKYDRYLNFCLNGNNASGRVMSLKSGPHEVYSIDDWMEVKRLNDYEYVIPGGKPPGYFEQKQKSMPRSVSQILPAGIFIVTILGVIAWWGVDLVVVATATGGLGVGVGLALKQTMENYFAYVVIRKNKIIQEGDRIQLNTGFNGYVHSITPGVIYIRHALNESLAIIPTNQLMSEQILNFTKEFSYVPATVKVGVSYLNDPKQVASILIKVGKLTMIKSKDEKGRHLVIQKSCPYLEKDKPSCGCDKNTLADIDQPVVRFEDFNESSLDFSLWVYAKDFGSHFKVQTDMRMILYEEFKKHGIRIPWPIRTIYQGDEKKESEEISKVDAEREKIKSQFGVGDISLSDDY</sequence>
<comment type="subcellular location">
    <subcellularLocation>
        <location evidence="1">Cell membrane</location>
        <topology evidence="1">Multi-pass membrane protein</topology>
    </subcellularLocation>
</comment>
<keyword evidence="8" id="KW-1185">Reference proteome</keyword>
<dbReference type="InterPro" id="IPR011014">
    <property type="entry name" value="MscS_channel_TM-2"/>
</dbReference>
<keyword evidence="4" id="KW-0472">Membrane</keyword>
<evidence type="ECO:0000313" key="8">
    <source>
        <dbReference type="Proteomes" id="UP000196239"/>
    </source>
</evidence>
<gene>
    <name evidence="7" type="primary">mscS1</name>
    <name evidence="7" type="ORF">NDEV_0395</name>
</gene>
<keyword evidence="3" id="KW-1003">Cell membrane</keyword>